<dbReference type="Proteomes" id="UP000238762">
    <property type="component" value="Unassembled WGS sequence"/>
</dbReference>
<evidence type="ECO:0000256" key="1">
    <source>
        <dbReference type="SAM" id="MobiDB-lite"/>
    </source>
</evidence>
<evidence type="ECO:0000313" key="3">
    <source>
        <dbReference type="Proteomes" id="UP000238762"/>
    </source>
</evidence>
<sequence length="76" mass="8542">MKISDRDKPHARIDAELYAQVSQAASQWGLGKTRTIEFLVKIGLLALPVFEEVIAAQQEKDKKPPESPRESNDHIT</sequence>
<gene>
    <name evidence="2" type="ORF">C7B64_21435</name>
</gene>
<proteinExistence type="predicted"/>
<accession>A0A2T1BY61</accession>
<name>A0A2T1BY61_9CYAN</name>
<reference evidence="2 3" key="1">
    <citation type="submission" date="2018-02" db="EMBL/GenBank/DDBJ databases">
        <authorList>
            <person name="Cohen D.B."/>
            <person name="Kent A.D."/>
        </authorList>
    </citation>
    <scope>NUCLEOTIDE SEQUENCE [LARGE SCALE GENOMIC DNA]</scope>
    <source>
        <strain evidence="2 3">CCAP 1448/3</strain>
    </source>
</reference>
<feature type="compositionally biased region" description="Basic and acidic residues" evidence="1">
    <location>
        <begin position="58"/>
        <end position="76"/>
    </location>
</feature>
<reference evidence="2 3" key="2">
    <citation type="submission" date="2018-03" db="EMBL/GenBank/DDBJ databases">
        <title>The ancient ancestry and fast evolution of plastids.</title>
        <authorList>
            <person name="Moore K.R."/>
            <person name="Magnabosco C."/>
            <person name="Momper L."/>
            <person name="Gold D.A."/>
            <person name="Bosak T."/>
            <person name="Fournier G.P."/>
        </authorList>
    </citation>
    <scope>NUCLEOTIDE SEQUENCE [LARGE SCALE GENOMIC DNA]</scope>
    <source>
        <strain evidence="2 3">CCAP 1448/3</strain>
    </source>
</reference>
<organism evidence="2 3">
    <name type="scientific">Merismopedia glauca CCAP 1448/3</name>
    <dbReference type="NCBI Taxonomy" id="1296344"/>
    <lineage>
        <taxon>Bacteria</taxon>
        <taxon>Bacillati</taxon>
        <taxon>Cyanobacteriota</taxon>
        <taxon>Cyanophyceae</taxon>
        <taxon>Synechococcales</taxon>
        <taxon>Merismopediaceae</taxon>
        <taxon>Merismopedia</taxon>
    </lineage>
</organism>
<dbReference type="RefSeq" id="WP_106291212.1">
    <property type="nucleotide sequence ID" value="NZ_PVWJ01000155.1"/>
</dbReference>
<comment type="caution">
    <text evidence="2">The sequence shown here is derived from an EMBL/GenBank/DDBJ whole genome shotgun (WGS) entry which is preliminary data.</text>
</comment>
<protein>
    <submittedName>
        <fullName evidence="2">Uncharacterized protein</fullName>
    </submittedName>
</protein>
<keyword evidence="3" id="KW-1185">Reference proteome</keyword>
<dbReference type="EMBL" id="PVWJ01000155">
    <property type="protein sequence ID" value="PSB00838.1"/>
    <property type="molecule type" value="Genomic_DNA"/>
</dbReference>
<evidence type="ECO:0000313" key="2">
    <source>
        <dbReference type="EMBL" id="PSB00838.1"/>
    </source>
</evidence>
<feature type="region of interest" description="Disordered" evidence="1">
    <location>
        <begin position="57"/>
        <end position="76"/>
    </location>
</feature>
<dbReference type="AlphaFoldDB" id="A0A2T1BY61"/>